<evidence type="ECO:0000313" key="1">
    <source>
        <dbReference type="EMBL" id="ESA01483.1"/>
    </source>
</evidence>
<dbReference type="EMBL" id="KI296422">
    <property type="protein sequence ID" value="ESA01483.1"/>
    <property type="molecule type" value="Genomic_DNA"/>
</dbReference>
<dbReference type="HOGENOM" id="CLU_3088467_0_0_1"/>
<accession>U9T5C5</accession>
<name>U9T5C5_RHIID</name>
<dbReference type="AlphaFoldDB" id="U9T5C5"/>
<sequence length="52" mass="6096">MTIIKRRMANDLYRISTQILTKFLLNTTYPRALSVYNKTNKGDRGIFSRTTI</sequence>
<organism evidence="1">
    <name type="scientific">Rhizophagus irregularis (strain DAOM 181602 / DAOM 197198 / MUCL 43194)</name>
    <name type="common">Arbuscular mycorrhizal fungus</name>
    <name type="synonym">Glomus intraradices</name>
    <dbReference type="NCBI Taxonomy" id="747089"/>
    <lineage>
        <taxon>Eukaryota</taxon>
        <taxon>Fungi</taxon>
        <taxon>Fungi incertae sedis</taxon>
        <taxon>Mucoromycota</taxon>
        <taxon>Glomeromycotina</taxon>
        <taxon>Glomeromycetes</taxon>
        <taxon>Glomerales</taxon>
        <taxon>Glomeraceae</taxon>
        <taxon>Rhizophagus</taxon>
    </lineage>
</organism>
<reference evidence="1" key="1">
    <citation type="submission" date="2013-07" db="EMBL/GenBank/DDBJ databases">
        <title>The genome of an arbuscular mycorrhizal fungus provides insights into the evolution of the oldest plant symbiosis.</title>
        <authorList>
            <consortium name="DOE Joint Genome Institute"/>
            <person name="Tisserant E."/>
            <person name="Malbreil M."/>
            <person name="Kuo A."/>
            <person name="Kohler A."/>
            <person name="Symeonidi A."/>
            <person name="Balestrini R."/>
            <person name="Charron P."/>
            <person name="Duensing N."/>
            <person name="Frei-dit-Frey N."/>
            <person name="Gianinazzi-Pearson V."/>
            <person name="Gilbert B."/>
            <person name="Handa Y."/>
            <person name="Hijri M."/>
            <person name="Kaul R."/>
            <person name="Kawaguchi M."/>
            <person name="Krajinski F."/>
            <person name="Lammers P."/>
            <person name="Lapierre D."/>
            <person name="Masclaux F.G."/>
            <person name="Murat C."/>
            <person name="Morin E."/>
            <person name="Ndikumana S."/>
            <person name="Pagni M."/>
            <person name="Petitpierre D."/>
            <person name="Requena N."/>
            <person name="Rosikiewicz P."/>
            <person name="Riley R."/>
            <person name="Saito K."/>
            <person name="San Clemente H."/>
            <person name="Shapiro H."/>
            <person name="van Tuinen D."/>
            <person name="Becard G."/>
            <person name="Bonfante P."/>
            <person name="Paszkowski U."/>
            <person name="Shachar-Hill Y."/>
            <person name="Young J.P."/>
            <person name="Sanders I.R."/>
            <person name="Henrissat B."/>
            <person name="Rensing S.A."/>
            <person name="Grigoriev I.V."/>
            <person name="Corradi N."/>
            <person name="Roux C."/>
            <person name="Martin F."/>
        </authorList>
    </citation>
    <scope>NUCLEOTIDE SEQUENCE</scope>
    <source>
        <strain evidence="1">DAOM 197198</strain>
    </source>
</reference>
<gene>
    <name evidence="1" type="ORF">GLOINDRAFT_7460</name>
</gene>
<protein>
    <submittedName>
        <fullName evidence="1">Uncharacterized protein</fullName>
    </submittedName>
</protein>
<proteinExistence type="predicted"/>